<dbReference type="PANTHER" id="PTHR30388">
    <property type="entry name" value="ALDEHYDE OXIDOREDUCTASE MOLYBDENUM COFACTOR ASSEMBLY PROTEIN"/>
    <property type="match status" value="1"/>
</dbReference>
<dbReference type="InterPro" id="IPR007029">
    <property type="entry name" value="YHS_dom"/>
</dbReference>
<dbReference type="SUPFAM" id="SSF47240">
    <property type="entry name" value="Ferritin-like"/>
    <property type="match status" value="1"/>
</dbReference>
<dbReference type="InterPro" id="IPR003777">
    <property type="entry name" value="XdhC_CoxI"/>
</dbReference>
<dbReference type="InterPro" id="IPR011017">
    <property type="entry name" value="TRASH_dom"/>
</dbReference>
<dbReference type="Pfam" id="PF13478">
    <property type="entry name" value="XdhC_C"/>
    <property type="match status" value="1"/>
</dbReference>
<dbReference type="Gene3D" id="1.10.620.20">
    <property type="entry name" value="Ribonucleotide Reductase, subunit A"/>
    <property type="match status" value="1"/>
</dbReference>
<dbReference type="Gene3D" id="3.40.50.720">
    <property type="entry name" value="NAD(P)-binding Rossmann-like Domain"/>
    <property type="match status" value="1"/>
</dbReference>
<dbReference type="AlphaFoldDB" id="A0A939G946"/>
<evidence type="ECO:0000313" key="2">
    <source>
        <dbReference type="EMBL" id="MBO0934111.1"/>
    </source>
</evidence>
<dbReference type="InterPro" id="IPR027051">
    <property type="entry name" value="XdhC_Rossmann_dom"/>
</dbReference>
<dbReference type="InterPro" id="IPR012348">
    <property type="entry name" value="RNR-like"/>
</dbReference>
<evidence type="ECO:0000313" key="3">
    <source>
        <dbReference type="Proteomes" id="UP000664795"/>
    </source>
</evidence>
<dbReference type="SMART" id="SM00746">
    <property type="entry name" value="TRASH"/>
    <property type="match status" value="1"/>
</dbReference>
<comment type="caution">
    <text evidence="2">The sequence shown here is derived from an EMBL/GenBank/DDBJ whole genome shotgun (WGS) entry which is preliminary data.</text>
</comment>
<dbReference type="InterPro" id="IPR052698">
    <property type="entry name" value="MoCofactor_Util/Proc"/>
</dbReference>
<dbReference type="Pfam" id="PF02625">
    <property type="entry name" value="XdhC_CoxI"/>
    <property type="match status" value="1"/>
</dbReference>
<accession>A0A939G946</accession>
<dbReference type="EMBL" id="JAFMYU010000027">
    <property type="protein sequence ID" value="MBO0934111.1"/>
    <property type="molecule type" value="Genomic_DNA"/>
</dbReference>
<name>A0A939G946_9BACT</name>
<protein>
    <submittedName>
        <fullName evidence="2">XdhC family protein</fullName>
    </submittedName>
</protein>
<feature type="domain" description="TRASH" evidence="1">
    <location>
        <begin position="277"/>
        <end position="315"/>
    </location>
</feature>
<gene>
    <name evidence="2" type="ORF">J2I48_24100</name>
</gene>
<dbReference type="GO" id="GO:0016491">
    <property type="term" value="F:oxidoreductase activity"/>
    <property type="evidence" value="ECO:0007669"/>
    <property type="project" value="InterPro"/>
</dbReference>
<evidence type="ECO:0000259" key="1">
    <source>
        <dbReference type="SMART" id="SM00746"/>
    </source>
</evidence>
<dbReference type="InterPro" id="IPR009078">
    <property type="entry name" value="Ferritin-like_SF"/>
</dbReference>
<dbReference type="Proteomes" id="UP000664795">
    <property type="component" value="Unassembled WGS sequence"/>
</dbReference>
<proteinExistence type="predicted"/>
<organism evidence="2 3">
    <name type="scientific">Fibrella aquatilis</name>
    <dbReference type="NCBI Taxonomy" id="2817059"/>
    <lineage>
        <taxon>Bacteria</taxon>
        <taxon>Pseudomonadati</taxon>
        <taxon>Bacteroidota</taxon>
        <taxon>Cytophagia</taxon>
        <taxon>Cytophagales</taxon>
        <taxon>Spirosomataceae</taxon>
        <taxon>Fibrella</taxon>
    </lineage>
</organism>
<sequence>MLDEFLTQYAHRRQQNELFATATVVWREAPSSGHAGDRAIIDSRGDVWGWVGGGCTKGIMLKEASAAMQEGQSRLVRVSPNPDMTPQTGVKAYKMTCQSGGSVDIFIEPVMPKTHLIIMGKSAIAQAVAATAKLLDYRVTVMAMGVPEGAFAGVDEIKMAFSLSKTPINNHTFVVVATQGEQDEMALKAALKAPLRYLAFVASRKKRDAVFAYLRQSGVTEDELATVKTPAGLDIKAATPNEVAISILAEIIQTIRSQSTPPSLPENLTGEEKFYINPVCGIPVDKTAPKHVVAYKGEAVYFCCDGCKVKFDANPAKYMKV</sequence>
<reference evidence="2 3" key="1">
    <citation type="submission" date="2021-03" db="EMBL/GenBank/DDBJ databases">
        <title>Fibrella sp. HMF5036 genome sequencing and assembly.</title>
        <authorList>
            <person name="Kang H."/>
            <person name="Kim H."/>
            <person name="Bae S."/>
            <person name="Joh K."/>
        </authorList>
    </citation>
    <scope>NUCLEOTIDE SEQUENCE [LARGE SCALE GENOMIC DNA]</scope>
    <source>
        <strain evidence="2 3">HMF5036</strain>
    </source>
</reference>
<dbReference type="Pfam" id="PF04945">
    <property type="entry name" value="YHS"/>
    <property type="match status" value="1"/>
</dbReference>
<dbReference type="PANTHER" id="PTHR30388:SF6">
    <property type="entry name" value="XANTHINE DEHYDROGENASE SUBUNIT A-RELATED"/>
    <property type="match status" value="1"/>
</dbReference>
<keyword evidence="3" id="KW-1185">Reference proteome</keyword>
<dbReference type="RefSeq" id="WP_207338077.1">
    <property type="nucleotide sequence ID" value="NZ_JAFMYU010000027.1"/>
</dbReference>